<protein>
    <submittedName>
        <fullName evidence="1">Uncharacterized protein</fullName>
    </submittedName>
</protein>
<evidence type="ECO:0000313" key="1">
    <source>
        <dbReference type="EMBL" id="SHH13430.1"/>
    </source>
</evidence>
<organism evidence="1 2">
    <name type="scientific">Desulfosporosinus lacus DSM 15449</name>
    <dbReference type="NCBI Taxonomy" id="1121420"/>
    <lineage>
        <taxon>Bacteria</taxon>
        <taxon>Bacillati</taxon>
        <taxon>Bacillota</taxon>
        <taxon>Clostridia</taxon>
        <taxon>Eubacteriales</taxon>
        <taxon>Desulfitobacteriaceae</taxon>
        <taxon>Desulfosporosinus</taxon>
    </lineage>
</organism>
<name>A0A1M5QI12_9FIRM</name>
<accession>A0A1M5QI12</accession>
<evidence type="ECO:0000313" key="2">
    <source>
        <dbReference type="Proteomes" id="UP000183954"/>
    </source>
</evidence>
<sequence length="86" mass="10279">MKRFIEYINNENDDECMDLPEKRRLTDEDARKIINNHCKVGHAIDIQKFDINKRNSYIKKLKEVYGLSIRMIERLTGISRGIIQRL</sequence>
<reference evidence="2" key="1">
    <citation type="submission" date="2016-11" db="EMBL/GenBank/DDBJ databases">
        <authorList>
            <person name="Varghese N."/>
            <person name="Submissions S."/>
        </authorList>
    </citation>
    <scope>NUCLEOTIDE SEQUENCE [LARGE SCALE GENOMIC DNA]</scope>
    <source>
        <strain evidence="2">DSM 15449</strain>
    </source>
</reference>
<dbReference type="RefSeq" id="WP_242860129.1">
    <property type="nucleotide sequence ID" value="NZ_FQXJ01000003.1"/>
</dbReference>
<dbReference type="Proteomes" id="UP000183954">
    <property type="component" value="Unassembled WGS sequence"/>
</dbReference>
<gene>
    <name evidence="1" type="ORF">SAMN02746098_00261</name>
</gene>
<dbReference type="EMBL" id="FQXJ01000003">
    <property type="protein sequence ID" value="SHH13430.1"/>
    <property type="molecule type" value="Genomic_DNA"/>
</dbReference>
<keyword evidence="2" id="KW-1185">Reference proteome</keyword>
<dbReference type="STRING" id="1121420.SAMN02746098_00261"/>
<proteinExistence type="predicted"/>
<dbReference type="AlphaFoldDB" id="A0A1M5QI12"/>